<dbReference type="EMBL" id="JYDH01000120">
    <property type="protein sequence ID" value="KRY31344.1"/>
    <property type="molecule type" value="Genomic_DNA"/>
</dbReference>
<accession>A0A0V1B2Y5</accession>
<comment type="caution">
    <text evidence="1">The sequence shown here is derived from an EMBL/GenBank/DDBJ whole genome shotgun (WGS) entry which is preliminary data.</text>
</comment>
<protein>
    <submittedName>
        <fullName evidence="1">Uncharacterized protein</fullName>
    </submittedName>
</protein>
<organism evidence="1 2">
    <name type="scientific">Trichinella spiralis</name>
    <name type="common">Trichina worm</name>
    <dbReference type="NCBI Taxonomy" id="6334"/>
    <lineage>
        <taxon>Eukaryota</taxon>
        <taxon>Metazoa</taxon>
        <taxon>Ecdysozoa</taxon>
        <taxon>Nematoda</taxon>
        <taxon>Enoplea</taxon>
        <taxon>Dorylaimia</taxon>
        <taxon>Trichinellida</taxon>
        <taxon>Trichinellidae</taxon>
        <taxon>Trichinella</taxon>
    </lineage>
</organism>
<sequence length="288" mass="32031">MSVTGMLQSHNRTPKCLSLLKSCTRLFQHDIGKLLLASEHTFILPPLILSEWQLSRRAHLTTSFLLPLPPCPVYPPAPSPSPINCCIHAVHSLHNAFRVVYGRTAHPATIHTAPSYFSIYHSSGVVHPTHTSIMNSELYGCSPHSHHIIAVRYAPSFPPPPIQSCEAEREAKSNQSLEQLFGHLAVYSWRAHPISIHNDAPIYHFIHHSLVALYRPHIPPVPILSYIPAHHISTAQSHCNTTSCLPPSIQSCEPERQSLCYSFAVAYPLATSPPHRVVYPSSTHSTTY</sequence>
<dbReference type="InParanoid" id="A0A0V1B2Y5"/>
<gene>
    <name evidence="1" type="ORF">T01_6896</name>
</gene>
<dbReference type="Proteomes" id="UP000054776">
    <property type="component" value="Unassembled WGS sequence"/>
</dbReference>
<evidence type="ECO:0000313" key="1">
    <source>
        <dbReference type="EMBL" id="KRY31344.1"/>
    </source>
</evidence>
<dbReference type="OrthoDB" id="5920377at2759"/>
<keyword evidence="2" id="KW-1185">Reference proteome</keyword>
<proteinExistence type="predicted"/>
<reference evidence="1 2" key="1">
    <citation type="submission" date="2015-01" db="EMBL/GenBank/DDBJ databases">
        <title>Evolution of Trichinella species and genotypes.</title>
        <authorList>
            <person name="Korhonen P.K."/>
            <person name="Edoardo P."/>
            <person name="Giuseppe L.R."/>
            <person name="Gasser R.B."/>
        </authorList>
    </citation>
    <scope>NUCLEOTIDE SEQUENCE [LARGE SCALE GENOMIC DNA]</scope>
    <source>
        <strain evidence="1">ISS3</strain>
    </source>
</reference>
<dbReference type="AlphaFoldDB" id="A0A0V1B2Y5"/>
<evidence type="ECO:0000313" key="2">
    <source>
        <dbReference type="Proteomes" id="UP000054776"/>
    </source>
</evidence>
<name>A0A0V1B2Y5_TRISP</name>